<evidence type="ECO:0000313" key="2">
    <source>
        <dbReference type="EMBL" id="OSQ52441.1"/>
    </source>
</evidence>
<dbReference type="Gene3D" id="3.40.50.150">
    <property type="entry name" value="Vaccinia Virus protein VP39"/>
    <property type="match status" value="1"/>
</dbReference>
<proteinExistence type="predicted"/>
<dbReference type="Proteomes" id="UP000193926">
    <property type="component" value="Unassembled WGS sequence"/>
</dbReference>
<dbReference type="STRING" id="1123756.MGEO_03395"/>
<dbReference type="PANTHER" id="PTHR43591">
    <property type="entry name" value="METHYLTRANSFERASE"/>
    <property type="match status" value="1"/>
</dbReference>
<evidence type="ECO:0000259" key="1">
    <source>
        <dbReference type="Pfam" id="PF13847"/>
    </source>
</evidence>
<dbReference type="CDD" id="cd02440">
    <property type="entry name" value="AdoMet_MTases"/>
    <property type="match status" value="1"/>
</dbReference>
<dbReference type="EMBL" id="JFKC01000002">
    <property type="protein sequence ID" value="OSQ52441.1"/>
    <property type="molecule type" value="Genomic_DNA"/>
</dbReference>
<evidence type="ECO:0000313" key="3">
    <source>
        <dbReference type="Proteomes" id="UP000193926"/>
    </source>
</evidence>
<dbReference type="GO" id="GO:0008168">
    <property type="term" value="F:methyltransferase activity"/>
    <property type="evidence" value="ECO:0007669"/>
    <property type="project" value="TreeGrafter"/>
</dbReference>
<dbReference type="Pfam" id="PF13847">
    <property type="entry name" value="Methyltransf_31"/>
    <property type="match status" value="1"/>
</dbReference>
<gene>
    <name evidence="2" type="ORF">MGEO_03395</name>
</gene>
<accession>A0A1X4NP02</accession>
<keyword evidence="3" id="KW-1185">Reference proteome</keyword>
<reference evidence="2 3" key="1">
    <citation type="submission" date="2014-03" db="EMBL/GenBank/DDBJ databases">
        <title>The draft genome sequence of Marivita geojedonensis KCTC 23882.</title>
        <authorList>
            <person name="Lai Q."/>
            <person name="Shao Z."/>
        </authorList>
    </citation>
    <scope>NUCLEOTIDE SEQUENCE [LARGE SCALE GENOMIC DNA]</scope>
    <source>
        <strain evidence="2 3">DPG-138</strain>
    </source>
</reference>
<dbReference type="PANTHER" id="PTHR43591:SF24">
    <property type="entry name" value="2-METHOXY-6-POLYPRENYL-1,4-BENZOQUINOL METHYLASE, MITOCHONDRIAL"/>
    <property type="match status" value="1"/>
</dbReference>
<sequence>MVDEPFYKANWRDIDPDRMSAYKDGFRWDDAAEALYEPAKISLGQTVADFGCGPGRVAVEFAKRVGERGHVHAIDINSQFLAFAKQNAADAAVSERLSTHQSDGGSLPLSDGLLDRISARNTIMYVDNPVQTLREFRRVLRPGGLAHAIDGDWYMMVAEPVEHDAWREFVKAASHACRNSDMGRKLYRTFVDAGFKDIQVSIIANADANGRLLGMVRNMAKYAHKSGTLDATIIRGVVEQVEQALASGTYLLVSPQFIVTGRNPG</sequence>
<comment type="caution">
    <text evidence="2">The sequence shown here is derived from an EMBL/GenBank/DDBJ whole genome shotgun (WGS) entry which is preliminary data.</text>
</comment>
<dbReference type="SUPFAM" id="SSF53335">
    <property type="entry name" value="S-adenosyl-L-methionine-dependent methyltransferases"/>
    <property type="match status" value="1"/>
</dbReference>
<dbReference type="AlphaFoldDB" id="A0A1X4NP02"/>
<feature type="domain" description="Methyltransferase" evidence="1">
    <location>
        <begin position="44"/>
        <end position="157"/>
    </location>
</feature>
<dbReference type="InterPro" id="IPR029063">
    <property type="entry name" value="SAM-dependent_MTases_sf"/>
</dbReference>
<name>A0A1X4NP02_9RHOB</name>
<organism evidence="2 3">
    <name type="scientific">Marivita geojedonensis</name>
    <dbReference type="NCBI Taxonomy" id="1123756"/>
    <lineage>
        <taxon>Bacteria</taxon>
        <taxon>Pseudomonadati</taxon>
        <taxon>Pseudomonadota</taxon>
        <taxon>Alphaproteobacteria</taxon>
        <taxon>Rhodobacterales</taxon>
        <taxon>Roseobacteraceae</taxon>
        <taxon>Marivita</taxon>
    </lineage>
</organism>
<protein>
    <recommendedName>
        <fullName evidence="1">Methyltransferase domain-containing protein</fullName>
    </recommendedName>
</protein>
<dbReference type="InterPro" id="IPR025714">
    <property type="entry name" value="Methyltranfer_dom"/>
</dbReference>